<evidence type="ECO:0000256" key="2">
    <source>
        <dbReference type="ARBA" id="ARBA00007171"/>
    </source>
</evidence>
<dbReference type="PANTHER" id="PTHR30627:SF1">
    <property type="entry name" value="PEPTIDOGLYCAN D,D-TRANSPEPTIDASE FTSI"/>
    <property type="match status" value="1"/>
</dbReference>
<dbReference type="SMART" id="SM00740">
    <property type="entry name" value="PASTA"/>
    <property type="match status" value="2"/>
</dbReference>
<dbReference type="EMBL" id="CP010994">
    <property type="protein sequence ID" value="AMN34762.1"/>
    <property type="molecule type" value="Genomic_DNA"/>
</dbReference>
<evidence type="ECO:0000256" key="4">
    <source>
        <dbReference type="SAM" id="Phobius"/>
    </source>
</evidence>
<dbReference type="Pfam" id="PF03793">
    <property type="entry name" value="PASTA"/>
    <property type="match status" value="2"/>
</dbReference>
<evidence type="ECO:0000313" key="6">
    <source>
        <dbReference type="EMBL" id="AMN34762.1"/>
    </source>
</evidence>
<evidence type="ECO:0000259" key="5">
    <source>
        <dbReference type="PROSITE" id="PS51178"/>
    </source>
</evidence>
<keyword evidence="4" id="KW-0812">Transmembrane</keyword>
<dbReference type="InterPro" id="IPR011927">
    <property type="entry name" value="SpoVD_pbp"/>
</dbReference>
<feature type="transmembrane region" description="Helical" evidence="4">
    <location>
        <begin position="16"/>
        <end position="39"/>
    </location>
</feature>
<dbReference type="GO" id="GO:0008658">
    <property type="term" value="F:penicillin binding"/>
    <property type="evidence" value="ECO:0007669"/>
    <property type="project" value="InterPro"/>
</dbReference>
<dbReference type="PATRIC" id="fig|1502.177.peg.583"/>
<dbReference type="GO" id="GO:0071555">
    <property type="term" value="P:cell wall organization"/>
    <property type="evidence" value="ECO:0007669"/>
    <property type="project" value="TreeGrafter"/>
</dbReference>
<name>A0A127EFN5_CLOPF</name>
<dbReference type="SUPFAM" id="SSF54184">
    <property type="entry name" value="Penicillin-binding protein 2x (pbp-2x), c-terminal domain"/>
    <property type="match status" value="2"/>
</dbReference>
<accession>A0A127EFN5</accession>
<evidence type="ECO:0000313" key="7">
    <source>
        <dbReference type="Proteomes" id="UP000070260"/>
    </source>
</evidence>
<dbReference type="PROSITE" id="PS51178">
    <property type="entry name" value="PASTA"/>
    <property type="match status" value="2"/>
</dbReference>
<dbReference type="Proteomes" id="UP000070260">
    <property type="component" value="Chromosome"/>
</dbReference>
<reference evidence="6 7" key="1">
    <citation type="journal article" date="2016" name="PLoS ONE">
        <title>Plasmid Characterization and Chromosome Analysis of Two netF+ Clostridium perfringens Isolates Associated with Foal and Canine Necrotizing Enteritis.</title>
        <authorList>
            <person name="Mehdizadeh Gohari I."/>
            <person name="Kropinski A.M."/>
            <person name="Weese S.J."/>
            <person name="Parreira V.R."/>
            <person name="Whitehead A.E."/>
            <person name="Boerlin P."/>
            <person name="Prescott J.F."/>
        </authorList>
    </citation>
    <scope>NUCLEOTIDE SEQUENCE [LARGE SCALE GENOMIC DNA]</scope>
    <source>
        <strain evidence="6 7">JP838</strain>
    </source>
</reference>
<feature type="domain" description="PASTA" evidence="5">
    <location>
        <begin position="605"/>
        <end position="665"/>
    </location>
</feature>
<proteinExistence type="inferred from homology"/>
<dbReference type="InterPro" id="IPR036138">
    <property type="entry name" value="PBP_dimer_sf"/>
</dbReference>
<dbReference type="Pfam" id="PF00905">
    <property type="entry name" value="Transpeptidase"/>
    <property type="match status" value="1"/>
</dbReference>
<feature type="domain" description="PASTA" evidence="5">
    <location>
        <begin position="669"/>
        <end position="729"/>
    </location>
</feature>
<keyword evidence="3 4" id="KW-0472">Membrane</keyword>
<dbReference type="CDD" id="cd06576">
    <property type="entry name" value="PASTA_Pbp2x-like_1"/>
    <property type="match status" value="1"/>
</dbReference>
<dbReference type="InterPro" id="IPR050515">
    <property type="entry name" value="Beta-lactam/transpept"/>
</dbReference>
<dbReference type="CDD" id="cd06575">
    <property type="entry name" value="PASTA_Pbp2x-like_2"/>
    <property type="match status" value="1"/>
</dbReference>
<dbReference type="InterPro" id="IPR005543">
    <property type="entry name" value="PASTA_dom"/>
</dbReference>
<sequence length="729" mass="79795">MLKRSYRDMAIIRKRLSFILAFIIIMCFILSIRLSYVMIVKGPEYAELAVEQWTNEVKISARRGKILDRDLNELAVSSNVYRVDFNLNAIRSYTKKTGKTNEELALEISKVLEMDKDTVLKKLEFKLPSGAPAGAAILARRIEKEKADKVKELEIPGVMVSPDTQRYYPNDNFLSHVLGTTNSDGVGLNGIELKYDRVLSGSPGLKITEMVKDGAEYPYTISRFTAPVDGKDVVLTIDEKLQYFAEQIAEIGLVHHNADAASVIIMNPNNGEILAMSNKPDFNPNKPYDGAENFSGNTSSDRIQKMWRNRSVSDSFEPGSIFKIITASAAVQEGVAGKDETYTCSGGLQKGDRFIKCWKRGGHGTQTFEEIIQNSCNVGFMNLGEKLGAEKLNEYIKKFGLGKKSGVDLPGESPGIVKKTENITDMDLATISFGQTNTVNPIQFMTAVNAVANGGTLIQPHVVKEISYINENNDRVIDETFVPKKTENLISKETADQIKLALENAVKNGSAKGAYKEGYGVAGKTGTAQKVNPETGGYGGGYVASFVGFAPYDNPQISVMVSVDNPKNGEYYGGRVAAPLAGMLFQNIFNYIDLTEFHLDEKLPEKETIIIPEVRGLPTNDATSMLKELGISYEIEGEGEFIVESNPAPGYPISPDTKITLIAGDSSNLNSDVIIPDFKNYSKESAEKLLNQLGLIGEFVGEGPSVTKQSISPDEVVNGNSKITLTLGY</sequence>
<organism evidence="6 7">
    <name type="scientific">Clostridium perfringens</name>
    <dbReference type="NCBI Taxonomy" id="1502"/>
    <lineage>
        <taxon>Bacteria</taxon>
        <taxon>Bacillati</taxon>
        <taxon>Bacillota</taxon>
        <taxon>Clostridia</taxon>
        <taxon>Eubacteriales</taxon>
        <taxon>Clostridiaceae</taxon>
        <taxon>Clostridium</taxon>
    </lineage>
</organism>
<dbReference type="InterPro" id="IPR001460">
    <property type="entry name" value="PCN-bd_Tpept"/>
</dbReference>
<dbReference type="Gene3D" id="3.30.450.330">
    <property type="match status" value="1"/>
</dbReference>
<dbReference type="GO" id="GO:0005886">
    <property type="term" value="C:plasma membrane"/>
    <property type="evidence" value="ECO:0007669"/>
    <property type="project" value="TreeGrafter"/>
</dbReference>
<dbReference type="PANTHER" id="PTHR30627">
    <property type="entry name" value="PEPTIDOGLYCAN D,D-TRANSPEPTIDASE"/>
    <property type="match status" value="1"/>
</dbReference>
<keyword evidence="4" id="KW-1133">Transmembrane helix</keyword>
<dbReference type="NCBIfam" id="TIGR02214">
    <property type="entry name" value="spoVD_pbp"/>
    <property type="match status" value="1"/>
</dbReference>
<dbReference type="Gene3D" id="3.40.710.10">
    <property type="entry name" value="DD-peptidase/beta-lactamase superfamily"/>
    <property type="match status" value="1"/>
</dbReference>
<protein>
    <submittedName>
        <fullName evidence="6">Stage V sporulation protein D</fullName>
    </submittedName>
</protein>
<evidence type="ECO:0000256" key="3">
    <source>
        <dbReference type="ARBA" id="ARBA00023136"/>
    </source>
</evidence>
<dbReference type="Gene3D" id="3.90.1310.10">
    <property type="entry name" value="Penicillin-binding protein 2a (Domain 2)"/>
    <property type="match status" value="1"/>
</dbReference>
<comment type="similarity">
    <text evidence="2">Belongs to the transpeptidase family.</text>
</comment>
<evidence type="ECO:0000256" key="1">
    <source>
        <dbReference type="ARBA" id="ARBA00004370"/>
    </source>
</evidence>
<dbReference type="AlphaFoldDB" id="A0A127EFN5"/>
<gene>
    <name evidence="6" type="ORF">JFP838_02995</name>
</gene>
<dbReference type="InterPro" id="IPR005311">
    <property type="entry name" value="PBP_dimer"/>
</dbReference>
<dbReference type="Pfam" id="PF03717">
    <property type="entry name" value="PBP_dimer"/>
    <property type="match status" value="1"/>
</dbReference>
<dbReference type="SUPFAM" id="SSF56519">
    <property type="entry name" value="Penicillin binding protein dimerisation domain"/>
    <property type="match status" value="1"/>
</dbReference>
<dbReference type="InterPro" id="IPR012338">
    <property type="entry name" value="Beta-lactam/transpept-like"/>
</dbReference>
<comment type="subcellular location">
    <subcellularLocation>
        <location evidence="1">Membrane</location>
    </subcellularLocation>
</comment>
<dbReference type="SUPFAM" id="SSF56601">
    <property type="entry name" value="beta-lactamase/transpeptidase-like"/>
    <property type="match status" value="1"/>
</dbReference>